<feature type="domain" description="EB" evidence="1">
    <location>
        <begin position="235"/>
        <end position="274"/>
    </location>
</feature>
<dbReference type="EMBL" id="CADEPI010000017">
    <property type="protein sequence ID" value="CAB3364598.1"/>
    <property type="molecule type" value="Genomic_DNA"/>
</dbReference>
<comment type="caution">
    <text evidence="2">The sequence shown here is derived from an EMBL/GenBank/DDBJ whole genome shotgun (WGS) entry which is preliminary data.</text>
</comment>
<dbReference type="InterPro" id="IPR006149">
    <property type="entry name" value="EB_dom"/>
</dbReference>
<accession>A0A8S1C145</accession>
<evidence type="ECO:0000259" key="1">
    <source>
        <dbReference type="Pfam" id="PF01683"/>
    </source>
</evidence>
<gene>
    <name evidence="2" type="ORF">CLODIP_2_CD03535</name>
</gene>
<organism evidence="2 3">
    <name type="scientific">Cloeon dipterum</name>
    <dbReference type="NCBI Taxonomy" id="197152"/>
    <lineage>
        <taxon>Eukaryota</taxon>
        <taxon>Metazoa</taxon>
        <taxon>Ecdysozoa</taxon>
        <taxon>Arthropoda</taxon>
        <taxon>Hexapoda</taxon>
        <taxon>Insecta</taxon>
        <taxon>Pterygota</taxon>
        <taxon>Palaeoptera</taxon>
        <taxon>Ephemeroptera</taxon>
        <taxon>Pisciforma</taxon>
        <taxon>Baetidae</taxon>
        <taxon>Cloeon</taxon>
    </lineage>
</organism>
<evidence type="ECO:0000313" key="2">
    <source>
        <dbReference type="EMBL" id="CAB3364598.1"/>
    </source>
</evidence>
<evidence type="ECO:0000313" key="3">
    <source>
        <dbReference type="Proteomes" id="UP000494165"/>
    </source>
</evidence>
<dbReference type="Pfam" id="PF01683">
    <property type="entry name" value="EB"/>
    <property type="match status" value="1"/>
</dbReference>
<dbReference type="Gene3D" id="2.90.20.10">
    <property type="entry name" value="Plasmodium vivax P25 domain"/>
    <property type="match status" value="1"/>
</dbReference>
<dbReference type="PANTHER" id="PTHR39069:SF8">
    <property type="entry name" value="FI17111P1"/>
    <property type="match status" value="1"/>
</dbReference>
<reference evidence="2 3" key="1">
    <citation type="submission" date="2020-04" db="EMBL/GenBank/DDBJ databases">
        <authorList>
            <person name="Alioto T."/>
            <person name="Alioto T."/>
            <person name="Gomez Garrido J."/>
        </authorList>
    </citation>
    <scope>NUCLEOTIDE SEQUENCE [LARGE SCALE GENOMIC DNA]</scope>
</reference>
<keyword evidence="3" id="KW-1185">Reference proteome</keyword>
<dbReference type="PANTHER" id="PTHR39069">
    <property type="entry name" value="ECDYSONE-INDUCIBLE GENE E1, ISOFORM A"/>
    <property type="match status" value="1"/>
</dbReference>
<protein>
    <recommendedName>
        <fullName evidence="1">EB domain-containing protein</fullName>
    </recommendedName>
</protein>
<proteinExistence type="predicted"/>
<dbReference type="OrthoDB" id="5912242at2759"/>
<name>A0A8S1C145_9INSE</name>
<dbReference type="AlphaFoldDB" id="A0A8S1C145"/>
<sequence length="397" mass="43901">MIFSSARCVYGVERRSNSASPENASERSLHTGARIRYQKKLQLAIATPLLLFLTSLQWRIMSAPLLAIVLLALLASGSAHDHDNHNHDSHDEVDEEATIFAPQQLPEILCSSEVVCESHWGPNADCSVGRCECKDGYEFDADEAKCIEPITSFRSSQTCISDRECMINESKCRQGKCQCEDKFIESIDKSKCLPLMDRVGGGCEEDTQCSTLNKNTECKDYQCVCRPGTKLNHLGACIESKDLDAKCNADDTCTTPNSVCFQNTCVCKEGFVIAADNKRCLEVADGFKSRCEESIQCTVTFGDLAECLRNECICKTGTHFSDMKCWVDKGLRERCDRPDECYIAADGNNQRLHCIAGSCTCKPEYKPDFSTKRCNSAASLIMMPGLLAVLIAAVRFA</sequence>
<dbReference type="Proteomes" id="UP000494165">
    <property type="component" value="Unassembled WGS sequence"/>
</dbReference>